<proteinExistence type="predicted"/>
<keyword evidence="2 5" id="KW-0812">Transmembrane</keyword>
<dbReference type="InterPro" id="IPR031152">
    <property type="entry name" value="PLXDC"/>
</dbReference>
<dbReference type="AlphaFoldDB" id="A0AA85GIQ2"/>
<reference evidence="7" key="2">
    <citation type="submission" date="2023-11" db="UniProtKB">
        <authorList>
            <consortium name="WormBaseParasite"/>
        </authorList>
    </citation>
    <scope>IDENTIFICATION</scope>
</reference>
<protein>
    <recommendedName>
        <fullName evidence="8">PSI domain-containing protein</fullName>
    </recommendedName>
</protein>
<sequence length="511" mass="59144">MLHYNSMYIILIIYLYCYRYSLVTLVTTDYYMINKIINNNNNEEYGKLIWGNDTYRQSYHYYYNQFIKIDQLSPILFNKFNKSLISSISYLNLTTLFPIKYYGIKYDTVNILSKGIIGIGRSFRHSGAMKKIEVFNGMDKDGGVEIMNTNKFLAIKWINLSISALHDDEPEEYAIVACIIYSNGNISIYFEKIPTEFGNTGGKLTITDGYDYATYNSTGLYIIKTSYSMIKTPEIMIRSGTLVEFTPNKICSEQELCETCINASSLNEKCYWCPIVNKCSHGFDIHRPLWMLKRCYIKNTTKCQESTTSVYTSDHELSSMRTTEYYSNTFPNHSFTNYSETTLELSTTNSVYTPDHELSSMRTTEYYSNTFPNHSFTNYSETTLELSTTNSVYTPDHELSSMRTTEHHSNTFPNHSFTNYSETTLGLSTTNTFNYKTMKNGLQTNQLPSFIWNNRNINNSGISLPLYSFILMPIALAILFLTLMCTLWLCIYKRSKKKNKRKVPYPNQSSS</sequence>
<evidence type="ECO:0000256" key="5">
    <source>
        <dbReference type="SAM" id="Phobius"/>
    </source>
</evidence>
<organism evidence="6 7">
    <name type="scientific">Schistosoma rodhaini</name>
    <dbReference type="NCBI Taxonomy" id="6188"/>
    <lineage>
        <taxon>Eukaryota</taxon>
        <taxon>Metazoa</taxon>
        <taxon>Spiralia</taxon>
        <taxon>Lophotrochozoa</taxon>
        <taxon>Platyhelminthes</taxon>
        <taxon>Trematoda</taxon>
        <taxon>Digenea</taxon>
        <taxon>Strigeidida</taxon>
        <taxon>Schistosomatoidea</taxon>
        <taxon>Schistosomatidae</taxon>
        <taxon>Schistosoma</taxon>
    </lineage>
</organism>
<name>A0AA85GIQ2_9TREM</name>
<keyword evidence="6" id="KW-1185">Reference proteome</keyword>
<keyword evidence="4 5" id="KW-1133">Transmembrane helix</keyword>
<evidence type="ECO:0000256" key="2">
    <source>
        <dbReference type="ARBA" id="ARBA00022692"/>
    </source>
</evidence>
<dbReference type="PANTHER" id="PTHR13055">
    <property type="entry name" value="TUMOR ENDOTHELIAL MARKER 7 RELATED"/>
    <property type="match status" value="1"/>
</dbReference>
<accession>A0AA85GIQ2</accession>
<reference evidence="6" key="1">
    <citation type="submission" date="2022-06" db="EMBL/GenBank/DDBJ databases">
        <authorList>
            <person name="Berger JAMES D."/>
            <person name="Berger JAMES D."/>
        </authorList>
    </citation>
    <scope>NUCLEOTIDE SEQUENCE [LARGE SCALE GENOMIC DNA]</scope>
</reference>
<feature type="transmembrane region" description="Helical" evidence="5">
    <location>
        <begin position="7"/>
        <end position="33"/>
    </location>
</feature>
<dbReference type="WBParaSite" id="SRDH1_98540.1">
    <property type="protein sequence ID" value="SRDH1_98540.1"/>
    <property type="gene ID" value="SRDH1_98540"/>
</dbReference>
<evidence type="ECO:0000313" key="7">
    <source>
        <dbReference type="WBParaSite" id="SRDH1_98540.1"/>
    </source>
</evidence>
<feature type="transmembrane region" description="Helical" evidence="5">
    <location>
        <begin position="466"/>
        <end position="492"/>
    </location>
</feature>
<evidence type="ECO:0000256" key="4">
    <source>
        <dbReference type="ARBA" id="ARBA00022989"/>
    </source>
</evidence>
<dbReference type="Proteomes" id="UP000050792">
    <property type="component" value="Unassembled WGS sequence"/>
</dbReference>
<keyword evidence="5" id="KW-0472">Membrane</keyword>
<dbReference type="GO" id="GO:0016020">
    <property type="term" value="C:membrane"/>
    <property type="evidence" value="ECO:0007669"/>
    <property type="project" value="UniProtKB-SubCell"/>
</dbReference>
<dbReference type="PANTHER" id="PTHR13055:SF12">
    <property type="entry name" value="LD40707P"/>
    <property type="match status" value="1"/>
</dbReference>
<evidence type="ECO:0000256" key="3">
    <source>
        <dbReference type="ARBA" id="ARBA00022729"/>
    </source>
</evidence>
<evidence type="ECO:0000313" key="6">
    <source>
        <dbReference type="Proteomes" id="UP000050792"/>
    </source>
</evidence>
<keyword evidence="3" id="KW-0732">Signal</keyword>
<evidence type="ECO:0008006" key="8">
    <source>
        <dbReference type="Google" id="ProtNLM"/>
    </source>
</evidence>
<evidence type="ECO:0000256" key="1">
    <source>
        <dbReference type="ARBA" id="ARBA00004479"/>
    </source>
</evidence>
<comment type="subcellular location">
    <subcellularLocation>
        <location evidence="1">Membrane</location>
        <topology evidence="1">Single-pass type I membrane protein</topology>
    </subcellularLocation>
</comment>